<sequence length="54" mass="5687">MMMNYPEIAIISAAVLAYLESEGISAPPPDMTRLKTLIAAAVAAYLQTESTASV</sequence>
<gene>
    <name evidence="1" type="ORF">DEALK_10750</name>
</gene>
<dbReference type="EMBL" id="LFDV01000002">
    <property type="protein sequence ID" value="KTB48230.1"/>
    <property type="molecule type" value="Genomic_DNA"/>
</dbReference>
<protein>
    <submittedName>
        <fullName evidence="1">Uncharacterized protein</fullName>
    </submittedName>
</protein>
<keyword evidence="2" id="KW-1185">Reference proteome</keyword>
<organism evidence="1 2">
    <name type="scientific">Dehalogenimonas alkenigignens</name>
    <dbReference type="NCBI Taxonomy" id="1217799"/>
    <lineage>
        <taxon>Bacteria</taxon>
        <taxon>Bacillati</taxon>
        <taxon>Chloroflexota</taxon>
        <taxon>Dehalococcoidia</taxon>
        <taxon>Dehalococcoidales</taxon>
        <taxon>Dehalococcoidaceae</taxon>
        <taxon>Dehalogenimonas</taxon>
    </lineage>
</organism>
<dbReference type="STRING" id="1217799.DEALK_10750"/>
<name>A0A0W0GI34_9CHLR</name>
<comment type="caution">
    <text evidence="1">The sequence shown here is derived from an EMBL/GenBank/DDBJ whole genome shotgun (WGS) entry which is preliminary data.</text>
</comment>
<accession>A0A0W0GI34</accession>
<evidence type="ECO:0000313" key="2">
    <source>
        <dbReference type="Proteomes" id="UP000053947"/>
    </source>
</evidence>
<proteinExistence type="predicted"/>
<evidence type="ECO:0000313" key="1">
    <source>
        <dbReference type="EMBL" id="KTB48230.1"/>
    </source>
</evidence>
<dbReference type="AlphaFoldDB" id="A0A0W0GI34"/>
<dbReference type="Proteomes" id="UP000053947">
    <property type="component" value="Unassembled WGS sequence"/>
</dbReference>
<reference evidence="1 2" key="1">
    <citation type="submission" date="2015-06" db="EMBL/GenBank/DDBJ databases">
        <title>Genome sequence of the organohalide-respiring Dehalogenimonas alkenigignens type strain (IP3-3T).</title>
        <authorList>
            <person name="Key T.A."/>
            <person name="Richmond D.P."/>
            <person name="Bowman K.S."/>
            <person name="Cho Y.-J."/>
            <person name="Chun J."/>
            <person name="da Costa M.S."/>
            <person name="Rainey F.A."/>
            <person name="Moe W.M."/>
        </authorList>
    </citation>
    <scope>NUCLEOTIDE SEQUENCE [LARGE SCALE GENOMIC DNA]</scope>
    <source>
        <strain evidence="1 2">IP3-3</strain>
    </source>
</reference>